<dbReference type="PANTHER" id="PTHR30026:SF23">
    <property type="entry name" value="TO APRF-PUTATIVE OUTER MEMBRANE EFFLUX PROTEIN OR SECRETED ALKALINE PHOSPHATASE-RELATED"/>
    <property type="match status" value="1"/>
</dbReference>
<dbReference type="RefSeq" id="WP_090483511.1">
    <property type="nucleotide sequence ID" value="NZ_FOUO01000002.1"/>
</dbReference>
<keyword evidence="7" id="KW-0998">Cell outer membrane</keyword>
<gene>
    <name evidence="10" type="ORF">SAMN05421721_10296</name>
</gene>
<evidence type="ECO:0000256" key="3">
    <source>
        <dbReference type="ARBA" id="ARBA00022448"/>
    </source>
</evidence>
<evidence type="ECO:0000256" key="2">
    <source>
        <dbReference type="ARBA" id="ARBA00007613"/>
    </source>
</evidence>
<organism evidence="10 11">
    <name type="scientific">Ectothiorhodospira mobilis</name>
    <dbReference type="NCBI Taxonomy" id="195064"/>
    <lineage>
        <taxon>Bacteria</taxon>
        <taxon>Pseudomonadati</taxon>
        <taxon>Pseudomonadota</taxon>
        <taxon>Gammaproteobacteria</taxon>
        <taxon>Chromatiales</taxon>
        <taxon>Ectothiorhodospiraceae</taxon>
        <taxon>Ectothiorhodospira</taxon>
    </lineage>
</organism>
<name>A0A1I4PNS9_ECTMO</name>
<keyword evidence="11" id="KW-1185">Reference proteome</keyword>
<dbReference type="GO" id="GO:0009279">
    <property type="term" value="C:cell outer membrane"/>
    <property type="evidence" value="ECO:0007669"/>
    <property type="project" value="UniProtKB-SubCell"/>
</dbReference>
<dbReference type="SUPFAM" id="SSF56954">
    <property type="entry name" value="Outer membrane efflux proteins (OEP)"/>
    <property type="match status" value="1"/>
</dbReference>
<evidence type="ECO:0000256" key="5">
    <source>
        <dbReference type="ARBA" id="ARBA00022692"/>
    </source>
</evidence>
<dbReference type="InterPro" id="IPR051906">
    <property type="entry name" value="TolC-like"/>
</dbReference>
<dbReference type="OrthoDB" id="5778546at2"/>
<dbReference type="STRING" id="195064.SAMN05421721_10296"/>
<evidence type="ECO:0000256" key="6">
    <source>
        <dbReference type="ARBA" id="ARBA00023136"/>
    </source>
</evidence>
<evidence type="ECO:0000313" key="10">
    <source>
        <dbReference type="EMBL" id="SFM29399.1"/>
    </source>
</evidence>
<evidence type="ECO:0000256" key="1">
    <source>
        <dbReference type="ARBA" id="ARBA00004442"/>
    </source>
</evidence>
<evidence type="ECO:0000313" key="11">
    <source>
        <dbReference type="Proteomes" id="UP000199556"/>
    </source>
</evidence>
<dbReference type="GO" id="GO:0015288">
    <property type="term" value="F:porin activity"/>
    <property type="evidence" value="ECO:0007669"/>
    <property type="project" value="TreeGrafter"/>
</dbReference>
<dbReference type="PANTHER" id="PTHR30026">
    <property type="entry name" value="OUTER MEMBRANE PROTEIN TOLC"/>
    <property type="match status" value="1"/>
</dbReference>
<dbReference type="EMBL" id="FOUO01000002">
    <property type="protein sequence ID" value="SFM29399.1"/>
    <property type="molecule type" value="Genomic_DNA"/>
</dbReference>
<feature type="region of interest" description="Disordered" evidence="8">
    <location>
        <begin position="27"/>
        <end position="76"/>
    </location>
</feature>
<dbReference type="InterPro" id="IPR003423">
    <property type="entry name" value="OMP_efflux"/>
</dbReference>
<dbReference type="GO" id="GO:0015562">
    <property type="term" value="F:efflux transmembrane transporter activity"/>
    <property type="evidence" value="ECO:0007669"/>
    <property type="project" value="InterPro"/>
</dbReference>
<keyword evidence="6" id="KW-0472">Membrane</keyword>
<sequence length="550" mass="60853">MTATQLPRRPVHALVLGLLLTLPAAAPAGEEDPVPAPPTLDAPLEPAGREPRPSAAAQALGLPQGDLPPPDSGEGLTLSVEDAVLMALRHNRSLAAEQLQPAITGTFEAVERAVFDPELFAEASASREESVRQFSEVNRPPAVSLSQREQAEAGLRQSLPTGTDIELTLSASRSERRDQISTTEQFTSRAGLTLTQALLQGARIDSNLASLRQARVDTAISRYAFRGFAESLVADVEQAYWDYVLASRNTAIYEESLEVARRQLEETRQRIRVGDRPETEETSALAEVALRRQGLIDARSQRARARIRLLQLINPPAARWDSRIQAEDSPTPDVPPLEPVAAHLQLAMDLRPDLNEARLQLQRGELEVVRTRQGLLPRLDLFITLGRSGYADSFGSAWRAVDDEGYDYSVGLQFSHPLGNRAGEADARRARLSREQALESLYHMEQLTALDVQNAWYEANRTREQIAATRQTRILQEQVLETEQTRFRVGSGTALAVAQAQRDLLESRLDEMEAIIRHRQALTDLYRQSGTLLLRRGIEAPGDTRAETAY</sequence>
<evidence type="ECO:0000256" key="9">
    <source>
        <dbReference type="SAM" id="SignalP"/>
    </source>
</evidence>
<protein>
    <submittedName>
        <fullName evidence="10">Outer membrane protein TolC</fullName>
    </submittedName>
</protein>
<proteinExistence type="inferred from homology"/>
<comment type="subcellular location">
    <subcellularLocation>
        <location evidence="1">Cell outer membrane</location>
    </subcellularLocation>
</comment>
<dbReference type="Proteomes" id="UP000199556">
    <property type="component" value="Unassembled WGS sequence"/>
</dbReference>
<keyword evidence="5" id="KW-0812">Transmembrane</keyword>
<evidence type="ECO:0000256" key="8">
    <source>
        <dbReference type="SAM" id="MobiDB-lite"/>
    </source>
</evidence>
<reference evidence="10 11" key="1">
    <citation type="submission" date="2016-10" db="EMBL/GenBank/DDBJ databases">
        <authorList>
            <person name="de Groot N.N."/>
        </authorList>
    </citation>
    <scope>NUCLEOTIDE SEQUENCE [LARGE SCALE GENOMIC DNA]</scope>
    <source>
        <strain evidence="10 11">DSM 4180</strain>
    </source>
</reference>
<accession>A0A1I4PNS9</accession>
<keyword evidence="3" id="KW-0813">Transport</keyword>
<dbReference type="GO" id="GO:1990281">
    <property type="term" value="C:efflux pump complex"/>
    <property type="evidence" value="ECO:0007669"/>
    <property type="project" value="TreeGrafter"/>
</dbReference>
<dbReference type="Pfam" id="PF02321">
    <property type="entry name" value="OEP"/>
    <property type="match status" value="2"/>
</dbReference>
<feature type="chain" id="PRO_5011773655" evidence="9">
    <location>
        <begin position="29"/>
        <end position="550"/>
    </location>
</feature>
<feature type="signal peptide" evidence="9">
    <location>
        <begin position="1"/>
        <end position="28"/>
    </location>
</feature>
<evidence type="ECO:0000256" key="7">
    <source>
        <dbReference type="ARBA" id="ARBA00023237"/>
    </source>
</evidence>
<dbReference type="Gene3D" id="1.20.1600.10">
    <property type="entry name" value="Outer membrane efflux proteins (OEP)"/>
    <property type="match status" value="1"/>
</dbReference>
<evidence type="ECO:0000256" key="4">
    <source>
        <dbReference type="ARBA" id="ARBA00022452"/>
    </source>
</evidence>
<dbReference type="AlphaFoldDB" id="A0A1I4PNS9"/>
<keyword evidence="9" id="KW-0732">Signal</keyword>
<comment type="similarity">
    <text evidence="2">Belongs to the outer membrane factor (OMF) (TC 1.B.17) family.</text>
</comment>
<keyword evidence="4" id="KW-1134">Transmembrane beta strand</keyword>